<keyword evidence="3" id="KW-0808">Transferase</keyword>
<dbReference type="GO" id="GO:0003714">
    <property type="term" value="F:transcription corepressor activity"/>
    <property type="evidence" value="ECO:0007669"/>
    <property type="project" value="TreeGrafter"/>
</dbReference>
<evidence type="ECO:0000256" key="2">
    <source>
        <dbReference type="ARBA" id="ARBA00022676"/>
    </source>
</evidence>
<dbReference type="Proteomes" id="UP000472271">
    <property type="component" value="Chromosome 18"/>
</dbReference>
<dbReference type="PANTHER" id="PTHR14453">
    <property type="entry name" value="PARP/ZINC FINGER CCCH TYPE DOMAIN CONTAINING PROTEIN"/>
    <property type="match status" value="1"/>
</dbReference>
<organism evidence="7 8">
    <name type="scientific">Sphaeramia orbicularis</name>
    <name type="common">orbiculate cardinalfish</name>
    <dbReference type="NCBI Taxonomy" id="375764"/>
    <lineage>
        <taxon>Eukaryota</taxon>
        <taxon>Metazoa</taxon>
        <taxon>Chordata</taxon>
        <taxon>Craniata</taxon>
        <taxon>Vertebrata</taxon>
        <taxon>Euteleostomi</taxon>
        <taxon>Actinopterygii</taxon>
        <taxon>Neopterygii</taxon>
        <taxon>Teleostei</taxon>
        <taxon>Neoteleostei</taxon>
        <taxon>Acanthomorphata</taxon>
        <taxon>Gobiaria</taxon>
        <taxon>Kurtiformes</taxon>
        <taxon>Apogonoidei</taxon>
        <taxon>Apogonidae</taxon>
        <taxon>Apogoninae</taxon>
        <taxon>Sphaeramia</taxon>
    </lineage>
</organism>
<evidence type="ECO:0000256" key="4">
    <source>
        <dbReference type="ARBA" id="ARBA00023027"/>
    </source>
</evidence>
<evidence type="ECO:0000259" key="6">
    <source>
        <dbReference type="PROSITE" id="PS51154"/>
    </source>
</evidence>
<dbReference type="GO" id="GO:0044389">
    <property type="term" value="F:ubiquitin-like protein ligase binding"/>
    <property type="evidence" value="ECO:0007669"/>
    <property type="project" value="TreeGrafter"/>
</dbReference>
<dbReference type="Ensembl" id="ENSSORT00005053627.1">
    <property type="protein sequence ID" value="ENSSORP00005052381.1"/>
    <property type="gene ID" value="ENSSORG00005023608.1"/>
</dbReference>
<dbReference type="SMART" id="SM00506">
    <property type="entry name" value="A1pp"/>
    <property type="match status" value="1"/>
</dbReference>
<proteinExistence type="predicted"/>
<keyword evidence="4" id="KW-0520">NAD</keyword>
<dbReference type="SUPFAM" id="SSF52949">
    <property type="entry name" value="Macro domain-like"/>
    <property type="match status" value="1"/>
</dbReference>
<dbReference type="PROSITE" id="PS51154">
    <property type="entry name" value="MACRO"/>
    <property type="match status" value="1"/>
</dbReference>
<dbReference type="Pfam" id="PF01661">
    <property type="entry name" value="Macro"/>
    <property type="match status" value="1"/>
</dbReference>
<feature type="domain" description="Macro" evidence="6">
    <location>
        <begin position="52"/>
        <end position="236"/>
    </location>
</feature>
<dbReference type="Gene3D" id="3.40.220.10">
    <property type="entry name" value="Leucine Aminopeptidase, subunit E, domain 1"/>
    <property type="match status" value="1"/>
</dbReference>
<reference evidence="7" key="3">
    <citation type="submission" date="2025-09" db="UniProtKB">
        <authorList>
            <consortium name="Ensembl"/>
        </authorList>
    </citation>
    <scope>IDENTIFICATION</scope>
</reference>
<dbReference type="PANTHER" id="PTHR14453:SF70">
    <property type="entry name" value="PROTEIN MONO-ADP-RIBOSYLTRANSFERASE PARP9"/>
    <property type="match status" value="1"/>
</dbReference>
<evidence type="ECO:0000256" key="3">
    <source>
        <dbReference type="ARBA" id="ARBA00022679"/>
    </source>
</evidence>
<evidence type="ECO:0000313" key="7">
    <source>
        <dbReference type="Ensembl" id="ENSSORP00005052381.1"/>
    </source>
</evidence>
<evidence type="ECO:0000256" key="1">
    <source>
        <dbReference type="ARBA" id="ARBA00004123"/>
    </source>
</evidence>
<comment type="subcellular location">
    <subcellularLocation>
        <location evidence="1">Nucleus</location>
    </subcellularLocation>
</comment>
<dbReference type="AlphaFoldDB" id="A0A673C9Y5"/>
<sequence length="281" mass="29991">MESPKAAEDLNTRLSSLACSAQLYPEDKKVLVRRLDQLQSSLSSLTLSEKDTVVASYWIRGGLQVLVCLGDITKQEADALVNAANEELDHCGGVAAALSQAGGPEVQRESHDLVKCLGTIPVGSAVLTTGGNLHCKKMLHAVGPVKGKVGGKETVLIEKAVRSALNLCEMMDFQSVAMPCISSGSFGVPVSDCTKAIVTAVKKFGSLGGGSLSRVTLIDNRVEVVKSLKTKKKTADFSLTHYRDYGPGQASNRVRKHCAAILSKISLWQLLQCRLDHTSLN</sequence>
<name>A0A673C9Y5_9TELE</name>
<dbReference type="InterPro" id="IPR002589">
    <property type="entry name" value="Macro_dom"/>
</dbReference>
<protein>
    <recommendedName>
        <fullName evidence="6">Macro domain-containing protein</fullName>
    </recommendedName>
</protein>
<dbReference type="GO" id="GO:0005737">
    <property type="term" value="C:cytoplasm"/>
    <property type="evidence" value="ECO:0007669"/>
    <property type="project" value="TreeGrafter"/>
</dbReference>
<reference evidence="7" key="2">
    <citation type="submission" date="2025-08" db="UniProtKB">
        <authorList>
            <consortium name="Ensembl"/>
        </authorList>
    </citation>
    <scope>IDENTIFICATION</scope>
</reference>
<dbReference type="InParanoid" id="A0A673C9Y5"/>
<dbReference type="GO" id="GO:0010629">
    <property type="term" value="P:negative regulation of gene expression"/>
    <property type="evidence" value="ECO:0007669"/>
    <property type="project" value="TreeGrafter"/>
</dbReference>
<dbReference type="InterPro" id="IPR052056">
    <property type="entry name" value="Mono-ARTD/PARP"/>
</dbReference>
<dbReference type="GO" id="GO:0070212">
    <property type="term" value="P:protein poly-ADP-ribosylation"/>
    <property type="evidence" value="ECO:0007669"/>
    <property type="project" value="TreeGrafter"/>
</dbReference>
<dbReference type="CDD" id="cd02907">
    <property type="entry name" value="Macro_Af1521_BAL-like"/>
    <property type="match status" value="1"/>
</dbReference>
<dbReference type="GO" id="GO:1990404">
    <property type="term" value="F:NAD+-protein mono-ADP-ribosyltransferase activity"/>
    <property type="evidence" value="ECO:0007669"/>
    <property type="project" value="TreeGrafter"/>
</dbReference>
<keyword evidence="8" id="KW-1185">Reference proteome</keyword>
<reference evidence="7" key="1">
    <citation type="submission" date="2019-06" db="EMBL/GenBank/DDBJ databases">
        <authorList>
            <consortium name="Wellcome Sanger Institute Data Sharing"/>
        </authorList>
    </citation>
    <scope>NUCLEOTIDE SEQUENCE [LARGE SCALE GENOMIC DNA]</scope>
</reference>
<dbReference type="GO" id="GO:0003950">
    <property type="term" value="F:NAD+ poly-ADP-ribosyltransferase activity"/>
    <property type="evidence" value="ECO:0007669"/>
    <property type="project" value="TreeGrafter"/>
</dbReference>
<keyword evidence="5" id="KW-0539">Nucleus</keyword>
<accession>A0A673C9Y5</accession>
<dbReference type="InterPro" id="IPR043472">
    <property type="entry name" value="Macro_dom-like"/>
</dbReference>
<keyword evidence="2" id="KW-0328">Glycosyltransferase</keyword>
<evidence type="ECO:0000313" key="8">
    <source>
        <dbReference type="Proteomes" id="UP000472271"/>
    </source>
</evidence>
<dbReference type="GO" id="GO:0005634">
    <property type="term" value="C:nucleus"/>
    <property type="evidence" value="ECO:0007669"/>
    <property type="project" value="UniProtKB-SubCell"/>
</dbReference>
<dbReference type="GO" id="GO:0060335">
    <property type="term" value="P:positive regulation of type II interferon-mediated signaling pathway"/>
    <property type="evidence" value="ECO:0007669"/>
    <property type="project" value="TreeGrafter"/>
</dbReference>
<evidence type="ECO:0000256" key="5">
    <source>
        <dbReference type="ARBA" id="ARBA00023242"/>
    </source>
</evidence>